<protein>
    <submittedName>
        <fullName evidence="2">Uncharacterized protein</fullName>
    </submittedName>
</protein>
<proteinExistence type="predicted"/>
<dbReference type="AlphaFoldDB" id="A0A6J4TZW7"/>
<gene>
    <name evidence="2" type="ORF">AVDCRST_MAG59-395</name>
</gene>
<feature type="compositionally biased region" description="Low complexity" evidence="1">
    <location>
        <begin position="7"/>
        <end position="24"/>
    </location>
</feature>
<feature type="non-terminal residue" evidence="2">
    <location>
        <position position="48"/>
    </location>
</feature>
<feature type="region of interest" description="Disordered" evidence="1">
    <location>
        <begin position="1"/>
        <end position="48"/>
    </location>
</feature>
<name>A0A6J4TZW7_9BACT</name>
<sequence>APSGSSGPASRRLGPARPRPALIASSGPRTTRYPGHRRSPALDRRPAV</sequence>
<reference evidence="2" key="1">
    <citation type="submission" date="2020-02" db="EMBL/GenBank/DDBJ databases">
        <authorList>
            <person name="Meier V. D."/>
        </authorList>
    </citation>
    <scope>NUCLEOTIDE SEQUENCE</scope>
    <source>
        <strain evidence="2">AVDCRST_MAG59</strain>
    </source>
</reference>
<dbReference type="EMBL" id="CADCWF010000017">
    <property type="protein sequence ID" value="CAA9536858.1"/>
    <property type="molecule type" value="Genomic_DNA"/>
</dbReference>
<feature type="non-terminal residue" evidence="2">
    <location>
        <position position="1"/>
    </location>
</feature>
<evidence type="ECO:0000256" key="1">
    <source>
        <dbReference type="SAM" id="MobiDB-lite"/>
    </source>
</evidence>
<organism evidence="2">
    <name type="scientific">uncultured Thermomicrobiales bacterium</name>
    <dbReference type="NCBI Taxonomy" id="1645740"/>
    <lineage>
        <taxon>Bacteria</taxon>
        <taxon>Pseudomonadati</taxon>
        <taxon>Thermomicrobiota</taxon>
        <taxon>Thermomicrobia</taxon>
        <taxon>Thermomicrobiales</taxon>
        <taxon>environmental samples</taxon>
    </lineage>
</organism>
<evidence type="ECO:0000313" key="2">
    <source>
        <dbReference type="EMBL" id="CAA9536858.1"/>
    </source>
</evidence>
<accession>A0A6J4TZW7</accession>